<evidence type="ECO:0000313" key="2">
    <source>
        <dbReference type="Proteomes" id="UP001163266"/>
    </source>
</evidence>
<protein>
    <submittedName>
        <fullName evidence="1">DUF1840 domain-containing protein</fullName>
    </submittedName>
</protein>
<name>A0ABY6MRC8_9BURK</name>
<accession>A0ABY6MRC8</accession>
<reference evidence="1" key="1">
    <citation type="submission" date="2022-10" db="EMBL/GenBank/DDBJ databases">
        <title>Complete genome sequence of Schlegelella aquatica LMG 23380.</title>
        <authorList>
            <person name="Musilova J."/>
            <person name="Kourilova X."/>
            <person name="Bezdicek M."/>
            <person name="Hermankova K."/>
            <person name="Obruca S."/>
            <person name="Sedlar K."/>
        </authorList>
    </citation>
    <scope>NUCLEOTIDE SEQUENCE</scope>
    <source>
        <strain evidence="1">LMG 23380</strain>
    </source>
</reference>
<dbReference type="EMBL" id="CP110257">
    <property type="protein sequence ID" value="UZD54556.1"/>
    <property type="molecule type" value="Genomic_DNA"/>
</dbReference>
<dbReference type="Proteomes" id="UP001163266">
    <property type="component" value="Chromosome"/>
</dbReference>
<dbReference type="InterPro" id="IPR014991">
    <property type="entry name" value="DUF1840"/>
</dbReference>
<organism evidence="1 2">
    <name type="scientific">Caldimonas aquatica</name>
    <dbReference type="NCBI Taxonomy" id="376175"/>
    <lineage>
        <taxon>Bacteria</taxon>
        <taxon>Pseudomonadati</taxon>
        <taxon>Pseudomonadota</taxon>
        <taxon>Betaproteobacteria</taxon>
        <taxon>Burkholderiales</taxon>
        <taxon>Sphaerotilaceae</taxon>
        <taxon>Caldimonas</taxon>
    </lineage>
</organism>
<evidence type="ECO:0000313" key="1">
    <source>
        <dbReference type="EMBL" id="UZD54556.1"/>
    </source>
</evidence>
<sequence>MLYKFKSKAAGDVIMTGASGDQILRILGREPAPQGIFLPQDMPAAMAALERAVIEEEAARRRAEEEARAEGKELPPQEGVTLRQRVWPLIEMMKRAHAADKEIVWGV</sequence>
<proteinExistence type="predicted"/>
<gene>
    <name evidence="1" type="ORF">OMP39_12965</name>
</gene>
<dbReference type="RefSeq" id="WP_264892135.1">
    <property type="nucleotide sequence ID" value="NZ_CP110257.1"/>
</dbReference>
<keyword evidence="2" id="KW-1185">Reference proteome</keyword>
<dbReference type="Pfam" id="PF08895">
    <property type="entry name" value="DUF1840"/>
    <property type="match status" value="1"/>
</dbReference>